<feature type="transmembrane region" description="Helical" evidence="6">
    <location>
        <begin position="34"/>
        <end position="51"/>
    </location>
</feature>
<sequence length="297" mass="31848">MPVKYFPALFVLLWATGFIGAGYAMPYAEPFGFMAVRFFIAAAILGVWALASGSPWPNRRGAFHAGVAGCLIHGTYLSGLFWAVHHGLPAGMSALVVGLQPLITTLIAGAVLKEKIEARHWAGLAIGFIGVVMVLWPKFSFDSGGINAVTIGVMFLAVFAISLGTVWQKRFVGQVDVKTGTTVQYLAAGALTGAASLLFETHEVIWSPWLLFAMAWLVLVLSIGAVLLLMVLIREGAVSKVASLFYLVPGTTALMAYFLFGETLNFIQLIGMCITTFGVALATVKGLSFQSFRFARE</sequence>
<dbReference type="PANTHER" id="PTHR32322:SF2">
    <property type="entry name" value="EAMA DOMAIN-CONTAINING PROTEIN"/>
    <property type="match status" value="1"/>
</dbReference>
<organism evidence="8 9">
    <name type="scientific">Phyllobacterium leguminum</name>
    <dbReference type="NCBI Taxonomy" id="314237"/>
    <lineage>
        <taxon>Bacteria</taxon>
        <taxon>Pseudomonadati</taxon>
        <taxon>Pseudomonadota</taxon>
        <taxon>Alphaproteobacteria</taxon>
        <taxon>Hyphomicrobiales</taxon>
        <taxon>Phyllobacteriaceae</taxon>
        <taxon>Phyllobacterium</taxon>
    </lineage>
</organism>
<evidence type="ECO:0000313" key="8">
    <source>
        <dbReference type="EMBL" id="PYE89010.1"/>
    </source>
</evidence>
<dbReference type="EMBL" id="QJTF01000005">
    <property type="protein sequence ID" value="PYE89010.1"/>
    <property type="molecule type" value="Genomic_DNA"/>
</dbReference>
<feature type="domain" description="EamA" evidence="7">
    <location>
        <begin position="9"/>
        <end position="135"/>
    </location>
</feature>
<dbReference type="PANTHER" id="PTHR32322">
    <property type="entry name" value="INNER MEMBRANE TRANSPORTER"/>
    <property type="match status" value="1"/>
</dbReference>
<dbReference type="RefSeq" id="WP_110750049.1">
    <property type="nucleotide sequence ID" value="NZ_QJTF01000005.1"/>
</dbReference>
<feature type="transmembrane region" description="Helical" evidence="6">
    <location>
        <begin position="63"/>
        <end position="84"/>
    </location>
</feature>
<dbReference type="InterPro" id="IPR000620">
    <property type="entry name" value="EamA_dom"/>
</dbReference>
<dbReference type="GO" id="GO:0016020">
    <property type="term" value="C:membrane"/>
    <property type="evidence" value="ECO:0007669"/>
    <property type="project" value="UniProtKB-SubCell"/>
</dbReference>
<proteinExistence type="inferred from homology"/>
<comment type="subcellular location">
    <subcellularLocation>
        <location evidence="1">Membrane</location>
        <topology evidence="1">Multi-pass membrane protein</topology>
    </subcellularLocation>
</comment>
<evidence type="ECO:0000256" key="5">
    <source>
        <dbReference type="ARBA" id="ARBA00023136"/>
    </source>
</evidence>
<feature type="transmembrane region" description="Helical" evidence="6">
    <location>
        <begin position="266"/>
        <end position="287"/>
    </location>
</feature>
<feature type="transmembrane region" description="Helical" evidence="6">
    <location>
        <begin position="205"/>
        <end position="232"/>
    </location>
</feature>
<evidence type="ECO:0000256" key="3">
    <source>
        <dbReference type="ARBA" id="ARBA00022692"/>
    </source>
</evidence>
<evidence type="ECO:0000256" key="1">
    <source>
        <dbReference type="ARBA" id="ARBA00004141"/>
    </source>
</evidence>
<evidence type="ECO:0000256" key="4">
    <source>
        <dbReference type="ARBA" id="ARBA00022989"/>
    </source>
</evidence>
<comment type="similarity">
    <text evidence="2">Belongs to the EamA transporter family.</text>
</comment>
<accession>A0A318TCW0</accession>
<feature type="domain" description="EamA" evidence="7">
    <location>
        <begin position="152"/>
        <end position="283"/>
    </location>
</feature>
<keyword evidence="5 6" id="KW-0472">Membrane</keyword>
<dbReference type="InterPro" id="IPR050638">
    <property type="entry name" value="AA-Vitamin_Transporters"/>
</dbReference>
<dbReference type="AlphaFoldDB" id="A0A318TCW0"/>
<dbReference type="InterPro" id="IPR037185">
    <property type="entry name" value="EmrE-like"/>
</dbReference>
<dbReference type="Gene3D" id="1.10.3730.20">
    <property type="match status" value="1"/>
</dbReference>
<dbReference type="SUPFAM" id="SSF103481">
    <property type="entry name" value="Multidrug resistance efflux transporter EmrE"/>
    <property type="match status" value="2"/>
</dbReference>
<keyword evidence="4 6" id="KW-1133">Transmembrane helix</keyword>
<dbReference type="Proteomes" id="UP000247454">
    <property type="component" value="Unassembled WGS sequence"/>
</dbReference>
<feature type="transmembrane region" description="Helical" evidence="6">
    <location>
        <begin position="145"/>
        <end position="167"/>
    </location>
</feature>
<feature type="transmembrane region" description="Helical" evidence="6">
    <location>
        <begin position="244"/>
        <end position="260"/>
    </location>
</feature>
<gene>
    <name evidence="8" type="ORF">C7477_105111</name>
</gene>
<feature type="transmembrane region" description="Helical" evidence="6">
    <location>
        <begin position="90"/>
        <end position="112"/>
    </location>
</feature>
<evidence type="ECO:0000256" key="2">
    <source>
        <dbReference type="ARBA" id="ARBA00007362"/>
    </source>
</evidence>
<evidence type="ECO:0000259" key="7">
    <source>
        <dbReference type="Pfam" id="PF00892"/>
    </source>
</evidence>
<feature type="transmembrane region" description="Helical" evidence="6">
    <location>
        <begin position="121"/>
        <end position="139"/>
    </location>
</feature>
<reference evidence="8 9" key="1">
    <citation type="submission" date="2018-06" db="EMBL/GenBank/DDBJ databases">
        <title>Genomic Encyclopedia of Type Strains, Phase III (KMG-III): the genomes of soil and plant-associated and newly described type strains.</title>
        <authorList>
            <person name="Whitman W."/>
        </authorList>
    </citation>
    <scope>NUCLEOTIDE SEQUENCE [LARGE SCALE GENOMIC DNA]</scope>
    <source>
        <strain evidence="8 9">ORS 1419</strain>
    </source>
</reference>
<evidence type="ECO:0000256" key="6">
    <source>
        <dbReference type="SAM" id="Phobius"/>
    </source>
</evidence>
<keyword evidence="9" id="KW-1185">Reference proteome</keyword>
<comment type="caution">
    <text evidence="8">The sequence shown here is derived from an EMBL/GenBank/DDBJ whole genome shotgun (WGS) entry which is preliminary data.</text>
</comment>
<protein>
    <submittedName>
        <fullName evidence="8">EamA domain-containing membrane protein RarD</fullName>
    </submittedName>
</protein>
<keyword evidence="3 6" id="KW-0812">Transmembrane</keyword>
<dbReference type="Pfam" id="PF00892">
    <property type="entry name" value="EamA"/>
    <property type="match status" value="2"/>
</dbReference>
<dbReference type="OrthoDB" id="9809509at2"/>
<feature type="transmembrane region" description="Helical" evidence="6">
    <location>
        <begin position="179"/>
        <end position="199"/>
    </location>
</feature>
<name>A0A318TCW0_9HYPH</name>
<evidence type="ECO:0000313" key="9">
    <source>
        <dbReference type="Proteomes" id="UP000247454"/>
    </source>
</evidence>